<feature type="compositionally biased region" description="Basic and acidic residues" evidence="1">
    <location>
        <begin position="285"/>
        <end position="300"/>
    </location>
</feature>
<feature type="compositionally biased region" description="Low complexity" evidence="1">
    <location>
        <begin position="315"/>
        <end position="326"/>
    </location>
</feature>
<feature type="compositionally biased region" description="Low complexity" evidence="1">
    <location>
        <begin position="145"/>
        <end position="174"/>
    </location>
</feature>
<feature type="region of interest" description="Disordered" evidence="1">
    <location>
        <begin position="400"/>
        <end position="561"/>
    </location>
</feature>
<feature type="compositionally biased region" description="Low complexity" evidence="1">
    <location>
        <begin position="529"/>
        <end position="548"/>
    </location>
</feature>
<dbReference type="EMBL" id="AEYX01000028">
    <property type="protein sequence ID" value="EGG47920.1"/>
    <property type="molecule type" value="Genomic_DNA"/>
</dbReference>
<feature type="region of interest" description="Disordered" evidence="1">
    <location>
        <begin position="1"/>
        <end position="350"/>
    </location>
</feature>
<dbReference type="Proteomes" id="UP000003022">
    <property type="component" value="Unassembled WGS sequence"/>
</dbReference>
<feature type="compositionally biased region" description="Basic and acidic residues" evidence="1">
    <location>
        <begin position="1"/>
        <end position="17"/>
    </location>
</feature>
<reference evidence="3 4" key="1">
    <citation type="journal article" date="2011" name="J. Bacteriol.">
        <title>Draft genome sequence of the marine bacterium Streptomyces griseoaurantiacus M045, which produces novel manumycin-type antibiotics with a pABA core component.</title>
        <authorList>
            <person name="Li F."/>
            <person name="Jiang P."/>
            <person name="Zheng H."/>
            <person name="Wang S."/>
            <person name="Zhao G."/>
            <person name="Qin S."/>
            <person name="Liu Z."/>
        </authorList>
    </citation>
    <scope>NUCLEOTIDE SEQUENCE [LARGE SCALE GENOMIC DNA]</scope>
    <source>
        <strain evidence="3 4">M045</strain>
    </source>
</reference>
<feature type="compositionally biased region" description="Polar residues" evidence="1">
    <location>
        <begin position="552"/>
        <end position="561"/>
    </location>
</feature>
<keyword evidence="4" id="KW-1185">Reference proteome</keyword>
<dbReference type="AlphaFoldDB" id="F3NF37"/>
<feature type="compositionally biased region" description="Low complexity" evidence="1">
    <location>
        <begin position="428"/>
        <end position="486"/>
    </location>
</feature>
<protein>
    <submittedName>
        <fullName evidence="3">Uncharacterized protein</fullName>
    </submittedName>
</protein>
<sequence length="561" mass="53641">MRVENWRDSAQPNDRKARTGQGGAAGASNGPAERPAAREPGGTGEADDASGGSGPVVWPEAAGPTGAWPAARAEGGGPEAGRPGPSGEPAAAPGSWFDKGAAVPGASKTTGGGSPQDPGSTTGAVPGSTPEPVSVGADLLAPFDSARPTSRPSARPSARSTVGAAGAPGRAGARPGPPASPEPETRLLPENAEVASSVPMTRVTSDMNTFGSAEPRTEPSPESRTAPRTAPSTESSTEPGTAVLPKPVPGAALGASGARRVPGASAMTGGAPAPRPPGSTGPRPTWERTGEPGRNHDPHEVTVQLDGIGRRLDGGRTSASGTAPGAAGPGGAAGLVAEGGKDSDGPVFVDESGRRSRRFRRIGIAVGLACGLYALVIVATLLSGNSAAPWVPVPIPGSDDGAPASKVEESVRPTESLAPSADTGGVLPGVSAAPGGPSGGTVPSAGASASPGATADSSKKPGTSGKKPEPSASTTKKSSGGTKTNPGTGGGDTGAVENPPASPSADTSAGTSPDPSPSGGAGGGGEAGGTTNNAADAPAAHTPVAAGGSAATPAQSPETTL</sequence>
<evidence type="ECO:0000256" key="1">
    <source>
        <dbReference type="SAM" id="MobiDB-lite"/>
    </source>
</evidence>
<feature type="compositionally biased region" description="Polar residues" evidence="1">
    <location>
        <begin position="230"/>
        <end position="239"/>
    </location>
</feature>
<dbReference type="STRING" id="996637.SGM_1751"/>
<proteinExistence type="predicted"/>
<organism evidence="3 4">
    <name type="scientific">Streptomyces griseoaurantiacus M045</name>
    <dbReference type="NCBI Taxonomy" id="996637"/>
    <lineage>
        <taxon>Bacteria</taxon>
        <taxon>Bacillati</taxon>
        <taxon>Actinomycetota</taxon>
        <taxon>Actinomycetes</taxon>
        <taxon>Kitasatosporales</taxon>
        <taxon>Streptomycetaceae</taxon>
        <taxon>Streptomyces</taxon>
        <taxon>Streptomyces aurantiacus group</taxon>
    </lineage>
</organism>
<evidence type="ECO:0000313" key="3">
    <source>
        <dbReference type="EMBL" id="EGG47920.1"/>
    </source>
</evidence>
<evidence type="ECO:0000256" key="2">
    <source>
        <dbReference type="SAM" id="Phobius"/>
    </source>
</evidence>
<dbReference type="eggNOG" id="ENOG5032CBK">
    <property type="taxonomic scope" value="Bacteria"/>
</dbReference>
<accession>F3NF37</accession>
<name>F3NF37_9ACTN</name>
<feature type="compositionally biased region" description="Gly residues" evidence="1">
    <location>
        <begin position="519"/>
        <end position="528"/>
    </location>
</feature>
<feature type="transmembrane region" description="Helical" evidence="2">
    <location>
        <begin position="362"/>
        <end position="382"/>
    </location>
</feature>
<comment type="caution">
    <text evidence="3">The sequence shown here is derived from an EMBL/GenBank/DDBJ whole genome shotgun (WGS) entry which is preliminary data.</text>
</comment>
<keyword evidence="2" id="KW-1133">Transmembrane helix</keyword>
<feature type="compositionally biased region" description="Low complexity" evidence="1">
    <location>
        <begin position="80"/>
        <end position="96"/>
    </location>
</feature>
<feature type="compositionally biased region" description="Polar residues" evidence="1">
    <location>
        <begin position="198"/>
        <end position="211"/>
    </location>
</feature>
<evidence type="ECO:0000313" key="4">
    <source>
        <dbReference type="Proteomes" id="UP000003022"/>
    </source>
</evidence>
<keyword evidence="2" id="KW-0472">Membrane</keyword>
<gene>
    <name evidence="3" type="ORF">SGM_1751</name>
</gene>
<keyword evidence="2" id="KW-0812">Transmembrane</keyword>